<feature type="region of interest" description="Disordered" evidence="3">
    <location>
        <begin position="851"/>
        <end position="879"/>
    </location>
</feature>
<protein>
    <recommendedName>
        <fullName evidence="6">N-acetylmuramoyl-L-alanine amidase family protein</fullName>
    </recommendedName>
</protein>
<dbReference type="Pfam" id="PF01473">
    <property type="entry name" value="Choline_bind_1"/>
    <property type="match status" value="2"/>
</dbReference>
<feature type="region of interest" description="Disordered" evidence="3">
    <location>
        <begin position="1"/>
        <end position="256"/>
    </location>
</feature>
<feature type="compositionally biased region" description="Acidic residues" evidence="3">
    <location>
        <begin position="201"/>
        <end position="213"/>
    </location>
</feature>
<keyword evidence="1" id="KW-0677">Repeat</keyword>
<feature type="compositionally biased region" description="Low complexity" evidence="3">
    <location>
        <begin position="23"/>
        <end position="32"/>
    </location>
</feature>
<feature type="compositionally biased region" description="Low complexity" evidence="3">
    <location>
        <begin position="98"/>
        <end position="121"/>
    </location>
</feature>
<feature type="compositionally biased region" description="Acidic residues" evidence="3">
    <location>
        <begin position="151"/>
        <end position="162"/>
    </location>
</feature>
<dbReference type="InterPro" id="IPR018337">
    <property type="entry name" value="Cell_wall/Cho-bd_repeat"/>
</dbReference>
<evidence type="ECO:0000313" key="4">
    <source>
        <dbReference type="EMBL" id="RGX22483.1"/>
    </source>
</evidence>
<feature type="region of interest" description="Disordered" evidence="3">
    <location>
        <begin position="1052"/>
        <end position="1080"/>
    </location>
</feature>
<gene>
    <name evidence="4" type="ORF">DWV29_25430</name>
</gene>
<accession>A0A413F7W0</accession>
<dbReference type="PROSITE" id="PS51170">
    <property type="entry name" value="CW"/>
    <property type="match status" value="1"/>
</dbReference>
<feature type="compositionally biased region" description="Basic and acidic residues" evidence="3">
    <location>
        <begin position="859"/>
        <end position="869"/>
    </location>
</feature>
<feature type="compositionally biased region" description="Low complexity" evidence="3">
    <location>
        <begin position="129"/>
        <end position="150"/>
    </location>
</feature>
<feature type="compositionally biased region" description="Pro residues" evidence="3">
    <location>
        <begin position="1057"/>
        <end position="1066"/>
    </location>
</feature>
<dbReference type="AlphaFoldDB" id="A0A413F7W0"/>
<feature type="compositionally biased region" description="Low complexity" evidence="3">
    <location>
        <begin position="40"/>
        <end position="49"/>
    </location>
</feature>
<evidence type="ECO:0000313" key="5">
    <source>
        <dbReference type="Proteomes" id="UP000283880"/>
    </source>
</evidence>
<proteinExistence type="predicted"/>
<reference evidence="4 5" key="1">
    <citation type="submission" date="2018-08" db="EMBL/GenBank/DDBJ databases">
        <title>A genome reference for cultivated species of the human gut microbiota.</title>
        <authorList>
            <person name="Zou Y."/>
            <person name="Xue W."/>
            <person name="Luo G."/>
        </authorList>
    </citation>
    <scope>NUCLEOTIDE SEQUENCE [LARGE SCALE GENOMIC DNA]</scope>
    <source>
        <strain evidence="4 5">AF04-15</strain>
    </source>
</reference>
<feature type="compositionally biased region" description="Low complexity" evidence="3">
    <location>
        <begin position="56"/>
        <end position="91"/>
    </location>
</feature>
<feature type="compositionally biased region" description="Acidic residues" evidence="3">
    <location>
        <begin position="176"/>
        <end position="188"/>
    </location>
</feature>
<sequence length="1198" mass="127082">MISPAYGMELTDNTGVADTGSFDGYEAAAGGSAEAGGAGNEAEAGPEQGAAGGQEQGQEAGEQDGSGQEAGEQDGSGQEQGAPDGSEQNQGHEGGSGQEQESQDGSGQNQGSQGSDGQEQGAPNGSGHNQENQNGASQNQGSQGNSGAEETLPEETQPEETLPDQSSSGAIRPDETLPEETNPEESAPDESQAGVIRPDETLPEETSSEETSAEETQPVESIPATQAPETTVAESTLNPELIPPETPAQKRMSQEDMTLTETVDGVRITVEAEAGILPEDTELAVQRIKSAGDLEKIQDAVSRAREDQETEGRGQQIYAFDISLYSGEELIEPEDEVIIRVERLEALAETENVKADLFHLDEQLEEAEQLEASVDGGAVVAPVSHFSPFALMVATAATADGYREAGTDVTVAKALEELNEDEIARAGGEVTICLTGDTQDEAEVFIPRDKGIKHITITGVDGADYKIGKGSNGATLFANGVPLLLEHGQLANLYGGGKNIKLDRTDITITGGGFLGGPGGLDLVIVGGSMATVAGADVSVTDSCNITIEDNTTLEIGSIYAGSVLDGKDSKAEIGSTNLTVRDSSVLICMGCGGCFLWDGADNALADVGETHINIENSELQVGYFDFSFSLFGGNIGNDEVANQKLICGTTNISVTDSSIGVFLYGGGELFGGQYCSYDKGTPEIRLEKSVIRLENSQVNGVFGGGYYEDNCLAQTGSSEIYADNCQFEYSSSVEEDCSVIYSGDLYQTDRDYGGTPQMDCAEITLAGGITEGVLIRAEGVNQNNQTKVELPIYPSESHLTLDQSIRSQVGSLDLDSSWTDATVLFDNGSTTVITEYADYADLIAQIQGAEPLPDPVEEPGKVEQKPEPEQVETPAAPEGSAIAPEELEAKKNAAVEDVIQAIADTAANSTVPSLNAAIESLEGVKPGDLVSTYLKIDILDIKVNAEAKDGEVAVTPQRLILDVTPVMKVIPGGTGEPQTQTIGNDQLSGSRIEFLVGVPDSVTASRALVIHHASGGDESYEAAVERGAGGKFLRLYANGFSAFEIEFLADQEPDVPDPGPQPQPKPAGGSHDSDDSTTVQGRWVQDAKGWWYQYNNGTWPREQWAYLTYGDKYSWYFFDEDGYMKDGWLFWNGSWYYLHRNSDGTRGHMYVGWQQIEGKWYYFETDPGKNQGALYVNCKAPGGYTVGPDGSWTGETD</sequence>
<organism evidence="4 5">
    <name type="scientific">Enterocloster asparagiformis</name>
    <dbReference type="NCBI Taxonomy" id="333367"/>
    <lineage>
        <taxon>Bacteria</taxon>
        <taxon>Bacillati</taxon>
        <taxon>Bacillota</taxon>
        <taxon>Clostridia</taxon>
        <taxon>Lachnospirales</taxon>
        <taxon>Lachnospiraceae</taxon>
        <taxon>Enterocloster</taxon>
    </lineage>
</organism>
<dbReference type="EMBL" id="QSBM01000027">
    <property type="protein sequence ID" value="RGX22483.1"/>
    <property type="molecule type" value="Genomic_DNA"/>
</dbReference>
<feature type="repeat" description="Cell wall-binding" evidence="2">
    <location>
        <begin position="1151"/>
        <end position="1170"/>
    </location>
</feature>
<dbReference type="Gene3D" id="2.10.270.10">
    <property type="entry name" value="Cholin Binding"/>
    <property type="match status" value="1"/>
</dbReference>
<dbReference type="Proteomes" id="UP000283880">
    <property type="component" value="Unassembled WGS sequence"/>
</dbReference>
<evidence type="ECO:0000256" key="2">
    <source>
        <dbReference type="PROSITE-ProRule" id="PRU00591"/>
    </source>
</evidence>
<evidence type="ECO:0000256" key="3">
    <source>
        <dbReference type="SAM" id="MobiDB-lite"/>
    </source>
</evidence>
<evidence type="ECO:0008006" key="6">
    <source>
        <dbReference type="Google" id="ProtNLM"/>
    </source>
</evidence>
<evidence type="ECO:0000256" key="1">
    <source>
        <dbReference type="ARBA" id="ARBA00022737"/>
    </source>
</evidence>
<comment type="caution">
    <text evidence="4">The sequence shown here is derived from an EMBL/GenBank/DDBJ whole genome shotgun (WGS) entry which is preliminary data.</text>
</comment>
<dbReference type="SUPFAM" id="SSF69360">
    <property type="entry name" value="Cell wall binding repeat"/>
    <property type="match status" value="1"/>
</dbReference>
<feature type="compositionally biased region" description="Polar residues" evidence="3">
    <location>
        <begin position="223"/>
        <end position="238"/>
    </location>
</feature>
<name>A0A413F7W0_9FIRM</name>